<dbReference type="Pfam" id="PF02311">
    <property type="entry name" value="AraC_binding"/>
    <property type="match status" value="1"/>
</dbReference>
<dbReference type="Pfam" id="PF12833">
    <property type="entry name" value="HTH_18"/>
    <property type="match status" value="1"/>
</dbReference>
<dbReference type="PANTHER" id="PTHR43280:SF2">
    <property type="entry name" value="HTH-TYPE TRANSCRIPTIONAL REGULATOR EXSA"/>
    <property type="match status" value="1"/>
</dbReference>
<dbReference type="SMART" id="SM00342">
    <property type="entry name" value="HTH_ARAC"/>
    <property type="match status" value="1"/>
</dbReference>
<dbReference type="InterPro" id="IPR014710">
    <property type="entry name" value="RmlC-like_jellyroll"/>
</dbReference>
<evidence type="ECO:0000256" key="2">
    <source>
        <dbReference type="ARBA" id="ARBA00023125"/>
    </source>
</evidence>
<dbReference type="EMBL" id="JAOQKJ010000013">
    <property type="protein sequence ID" value="MCU6745506.1"/>
    <property type="molecule type" value="Genomic_DNA"/>
</dbReference>
<reference evidence="5 6" key="1">
    <citation type="journal article" date="2021" name="ISME Commun">
        <title>Automated analysis of genomic sequences facilitates high-throughput and comprehensive description of bacteria.</title>
        <authorList>
            <person name="Hitch T.C.A."/>
        </authorList>
    </citation>
    <scope>NUCLEOTIDE SEQUENCE [LARGE SCALE GENOMIC DNA]</scope>
    <source>
        <strain evidence="5 6">Sanger_18</strain>
    </source>
</reference>
<keyword evidence="6" id="KW-1185">Reference proteome</keyword>
<dbReference type="Gene3D" id="2.60.120.10">
    <property type="entry name" value="Jelly Rolls"/>
    <property type="match status" value="1"/>
</dbReference>
<dbReference type="InterPro" id="IPR003313">
    <property type="entry name" value="AraC-bd"/>
</dbReference>
<keyword evidence="3" id="KW-0804">Transcription</keyword>
<evidence type="ECO:0000313" key="6">
    <source>
        <dbReference type="Proteomes" id="UP001652432"/>
    </source>
</evidence>
<dbReference type="CDD" id="cd02208">
    <property type="entry name" value="cupin_RmlC-like"/>
    <property type="match status" value="1"/>
</dbReference>
<evidence type="ECO:0000256" key="3">
    <source>
        <dbReference type="ARBA" id="ARBA00023163"/>
    </source>
</evidence>
<dbReference type="Gene3D" id="1.10.10.60">
    <property type="entry name" value="Homeodomain-like"/>
    <property type="match status" value="2"/>
</dbReference>
<feature type="domain" description="HTH araC/xylS-type" evidence="4">
    <location>
        <begin position="179"/>
        <end position="276"/>
    </location>
</feature>
<keyword evidence="1" id="KW-0805">Transcription regulation</keyword>
<comment type="caution">
    <text evidence="5">The sequence shown here is derived from an EMBL/GenBank/DDBJ whole genome shotgun (WGS) entry which is preliminary data.</text>
</comment>
<dbReference type="PANTHER" id="PTHR43280">
    <property type="entry name" value="ARAC-FAMILY TRANSCRIPTIONAL REGULATOR"/>
    <property type="match status" value="1"/>
</dbReference>
<dbReference type="Proteomes" id="UP001652432">
    <property type="component" value="Unassembled WGS sequence"/>
</dbReference>
<name>A0ABT2T6A1_9FIRM</name>
<dbReference type="RefSeq" id="WP_262575558.1">
    <property type="nucleotide sequence ID" value="NZ_JAOQKJ010000013.1"/>
</dbReference>
<keyword evidence="2" id="KW-0238">DNA-binding</keyword>
<organism evidence="5 6">
    <name type="scientific">Suilimivivens aceti</name>
    <dbReference type="NCBI Taxonomy" id="2981774"/>
    <lineage>
        <taxon>Bacteria</taxon>
        <taxon>Bacillati</taxon>
        <taxon>Bacillota</taxon>
        <taxon>Clostridia</taxon>
        <taxon>Lachnospirales</taxon>
        <taxon>Lachnospiraceae</taxon>
        <taxon>Suilimivivens</taxon>
    </lineage>
</organism>
<dbReference type="InterPro" id="IPR037923">
    <property type="entry name" value="HTH-like"/>
</dbReference>
<accession>A0ABT2T6A1</accession>
<evidence type="ECO:0000313" key="5">
    <source>
        <dbReference type="EMBL" id="MCU6745506.1"/>
    </source>
</evidence>
<evidence type="ECO:0000256" key="1">
    <source>
        <dbReference type="ARBA" id="ARBA00023015"/>
    </source>
</evidence>
<protein>
    <submittedName>
        <fullName evidence="5">AraC family transcriptional regulator</fullName>
    </submittedName>
</protein>
<dbReference type="InterPro" id="IPR018062">
    <property type="entry name" value="HTH_AraC-typ_CS"/>
</dbReference>
<dbReference type="SUPFAM" id="SSF51215">
    <property type="entry name" value="Regulatory protein AraC"/>
    <property type="match status" value="1"/>
</dbReference>
<proteinExistence type="predicted"/>
<sequence length="296" mass="33707">MEKEKRVHSSILIPYSYYSGRIPDYFPFVPLHWHREWELNVITEGNGVVRLGEKETEAKAGDIVLIQPELLHAITTDDRLFYDTVVFSSDMFGNGEDRSYRKMVHPLCLGRACLQIAEEKNVCYKEIRECADTVICCARENSAEADLLMKGELLRLLWFFYEGDLVSGNREPVQNVEIKAAIDYMSIHYAENITIADLAGQVNLSQSYFMQKFREMAGMGAAEYLNRLRIQKACEEILSGSSISGAAFDCGFRNLSNFNRQFRMMVGCTPREYRGRNQCPPAEIAGRGIFQAGDML</sequence>
<dbReference type="InterPro" id="IPR018060">
    <property type="entry name" value="HTH_AraC"/>
</dbReference>
<dbReference type="InterPro" id="IPR009057">
    <property type="entry name" value="Homeodomain-like_sf"/>
</dbReference>
<dbReference type="PROSITE" id="PS00041">
    <property type="entry name" value="HTH_ARAC_FAMILY_1"/>
    <property type="match status" value="1"/>
</dbReference>
<dbReference type="PROSITE" id="PS01124">
    <property type="entry name" value="HTH_ARAC_FAMILY_2"/>
    <property type="match status" value="1"/>
</dbReference>
<dbReference type="SUPFAM" id="SSF46689">
    <property type="entry name" value="Homeodomain-like"/>
    <property type="match status" value="2"/>
</dbReference>
<gene>
    <name evidence="5" type="ORF">OCV77_13600</name>
</gene>
<evidence type="ECO:0000259" key="4">
    <source>
        <dbReference type="PROSITE" id="PS01124"/>
    </source>
</evidence>